<keyword evidence="3" id="KW-1185">Reference proteome</keyword>
<gene>
    <name evidence="2" type="ORF">M3N64_13005</name>
</gene>
<dbReference type="InterPro" id="IPR036866">
    <property type="entry name" value="RibonucZ/Hydroxyglut_hydro"/>
</dbReference>
<dbReference type="InterPro" id="IPR001279">
    <property type="entry name" value="Metallo-B-lactamas"/>
</dbReference>
<dbReference type="Proteomes" id="UP001203004">
    <property type="component" value="Unassembled WGS sequence"/>
</dbReference>
<protein>
    <submittedName>
        <fullName evidence="2">MBL fold metallo-hydrolase</fullName>
    </submittedName>
</protein>
<dbReference type="Gene3D" id="3.60.15.10">
    <property type="entry name" value="Ribonuclease Z/Hydroxyacylglutathione hydrolase-like"/>
    <property type="match status" value="1"/>
</dbReference>
<dbReference type="InterPro" id="IPR050855">
    <property type="entry name" value="NDM-1-like"/>
</dbReference>
<feature type="domain" description="Metallo-beta-lactamase" evidence="1">
    <location>
        <begin position="21"/>
        <end position="247"/>
    </location>
</feature>
<dbReference type="CDD" id="cd16282">
    <property type="entry name" value="metallo-hydrolase-like_MBL-fold"/>
    <property type="match status" value="1"/>
</dbReference>
<dbReference type="Pfam" id="PF00753">
    <property type="entry name" value="Lactamase_B"/>
    <property type="match status" value="1"/>
</dbReference>
<dbReference type="PANTHER" id="PTHR42951">
    <property type="entry name" value="METALLO-BETA-LACTAMASE DOMAIN-CONTAINING"/>
    <property type="match status" value="1"/>
</dbReference>
<accession>A0ABT0MEZ9</accession>
<evidence type="ECO:0000313" key="3">
    <source>
        <dbReference type="Proteomes" id="UP001203004"/>
    </source>
</evidence>
<dbReference type="EMBL" id="JAMAST010000024">
    <property type="protein sequence ID" value="MCL1632839.1"/>
    <property type="molecule type" value="Genomic_DNA"/>
</dbReference>
<dbReference type="PANTHER" id="PTHR42951:SF4">
    <property type="entry name" value="ACYL-COENZYME A THIOESTERASE MBLAC2"/>
    <property type="match status" value="1"/>
</dbReference>
<reference evidence="2 3" key="1">
    <citation type="submission" date="2022-05" db="EMBL/GenBank/DDBJ databases">
        <title>Sporolactobacillus sp nov CPB3-1, isolated from tree bark (Mangifera indica L.).</title>
        <authorList>
            <person name="Phuengjayaem S."/>
            <person name="Tanasupawat S."/>
        </authorList>
    </citation>
    <scope>NUCLEOTIDE SEQUENCE [LARGE SCALE GENOMIC DNA]</scope>
    <source>
        <strain evidence="2 3">CPB3-1</strain>
    </source>
</reference>
<evidence type="ECO:0000259" key="1">
    <source>
        <dbReference type="SMART" id="SM00849"/>
    </source>
</evidence>
<organism evidence="2 3">
    <name type="scientific">Sporolactobacillus mangiferae</name>
    <dbReference type="NCBI Taxonomy" id="2940498"/>
    <lineage>
        <taxon>Bacteria</taxon>
        <taxon>Bacillati</taxon>
        <taxon>Bacillota</taxon>
        <taxon>Bacilli</taxon>
        <taxon>Bacillales</taxon>
        <taxon>Sporolactobacillaceae</taxon>
        <taxon>Sporolactobacillus</taxon>
    </lineage>
</organism>
<evidence type="ECO:0000313" key="2">
    <source>
        <dbReference type="EMBL" id="MCL1632839.1"/>
    </source>
</evidence>
<comment type="caution">
    <text evidence="2">The sequence shown here is derived from an EMBL/GenBank/DDBJ whole genome shotgun (WGS) entry which is preliminary data.</text>
</comment>
<proteinExistence type="predicted"/>
<sequence>MTTFKESFPKFKFFSLTALADGVWAALSIPGTGSWSNAGIIDIGDQTIDAFATPTAADDLRMAAEKLTGRPVTLVLNSHYHLDHVNGDQVFHNVPIISTRITRKQIAAQQPKFIELFKNSTGLLDQTKAEIEQERNPEKRQELENLLGEYSMIIKDTERFKLTLPTITFDDKIILNGARMSAELITYGGGHTISDAFLYLPKEQILFLADLMHIGYHADVRQGNADHWIDILKKVKKLKIKKVVSGHGAIGTAKDVDDMIDYLYTIKQIAADWRQHGGTIERINEIEMPANYASYGAPSIFHYNIKSLIEKEIGLSNL</sequence>
<name>A0ABT0MEZ9_9BACL</name>
<dbReference type="RefSeq" id="WP_249103505.1">
    <property type="nucleotide sequence ID" value="NZ_JAMAST010000024.1"/>
</dbReference>
<dbReference type="SMART" id="SM00849">
    <property type="entry name" value="Lactamase_B"/>
    <property type="match status" value="1"/>
</dbReference>
<dbReference type="SUPFAM" id="SSF56281">
    <property type="entry name" value="Metallo-hydrolase/oxidoreductase"/>
    <property type="match status" value="1"/>
</dbReference>